<dbReference type="InterPro" id="IPR037682">
    <property type="entry name" value="TonB_C"/>
</dbReference>
<dbReference type="AlphaFoldDB" id="A0A244CVK0"/>
<reference evidence="3 4" key="1">
    <citation type="submission" date="2017-02" db="EMBL/GenBank/DDBJ databases">
        <title>Pseudoalteromonas ulvae TC14 Genome.</title>
        <authorList>
            <person name="Molmeret M."/>
        </authorList>
    </citation>
    <scope>NUCLEOTIDE SEQUENCE [LARGE SCALE GENOMIC DNA]</scope>
    <source>
        <strain evidence="3">TC14</strain>
    </source>
</reference>
<dbReference type="OrthoDB" id="6266234at2"/>
<sequence>MFNMQKTMLISILVFSTSLFANTQYADIQVTQISPVPEQAIWQRSTHVSPKYPVKLAMNGVVGCAVYNVAISEQGKTQAIKLISQVSTKNSLAKEGRKIIKKFAWQPQPDQIAKASEQVIRLDFCMGGDSLEASEARCKQQTQFSCQKDTNS</sequence>
<gene>
    <name evidence="3" type="ORF">B1199_05315</name>
</gene>
<organism evidence="3 4">
    <name type="scientific">Pseudoalteromonas ulvae</name>
    <dbReference type="NCBI Taxonomy" id="107327"/>
    <lineage>
        <taxon>Bacteria</taxon>
        <taxon>Pseudomonadati</taxon>
        <taxon>Pseudomonadota</taxon>
        <taxon>Gammaproteobacteria</taxon>
        <taxon>Alteromonadales</taxon>
        <taxon>Pseudoalteromonadaceae</taxon>
        <taxon>Pseudoalteromonas</taxon>
    </lineage>
</organism>
<evidence type="ECO:0000259" key="2">
    <source>
        <dbReference type="Pfam" id="PF03544"/>
    </source>
</evidence>
<accession>A0A244CVK0</accession>
<protein>
    <recommendedName>
        <fullName evidence="2">TonB C-terminal domain-containing protein</fullName>
    </recommendedName>
</protein>
<feature type="chain" id="PRO_5012602721" description="TonB C-terminal domain-containing protein" evidence="1">
    <location>
        <begin position="22"/>
        <end position="152"/>
    </location>
</feature>
<comment type="caution">
    <text evidence="3">The sequence shown here is derived from an EMBL/GenBank/DDBJ whole genome shotgun (WGS) entry which is preliminary data.</text>
</comment>
<evidence type="ECO:0000313" key="4">
    <source>
        <dbReference type="Proteomes" id="UP000194841"/>
    </source>
</evidence>
<dbReference type="GO" id="GO:0055085">
    <property type="term" value="P:transmembrane transport"/>
    <property type="evidence" value="ECO:0007669"/>
    <property type="project" value="InterPro"/>
</dbReference>
<dbReference type="Gene3D" id="3.30.1150.10">
    <property type="match status" value="1"/>
</dbReference>
<evidence type="ECO:0000313" key="3">
    <source>
        <dbReference type="EMBL" id="OUL59652.1"/>
    </source>
</evidence>
<keyword evidence="1" id="KW-0732">Signal</keyword>
<proteinExistence type="predicted"/>
<feature type="signal peptide" evidence="1">
    <location>
        <begin position="1"/>
        <end position="21"/>
    </location>
</feature>
<evidence type="ECO:0000256" key="1">
    <source>
        <dbReference type="SAM" id="SignalP"/>
    </source>
</evidence>
<dbReference type="Pfam" id="PF03544">
    <property type="entry name" value="TonB_C"/>
    <property type="match status" value="1"/>
</dbReference>
<feature type="domain" description="TonB C-terminal" evidence="2">
    <location>
        <begin position="49"/>
        <end position="124"/>
    </location>
</feature>
<dbReference type="SUPFAM" id="SSF74653">
    <property type="entry name" value="TolA/TonB C-terminal domain"/>
    <property type="match status" value="1"/>
</dbReference>
<dbReference type="EMBL" id="MWPV01000001">
    <property type="protein sequence ID" value="OUL59652.1"/>
    <property type="molecule type" value="Genomic_DNA"/>
</dbReference>
<name>A0A244CVK0_PSEDV</name>
<dbReference type="Proteomes" id="UP000194841">
    <property type="component" value="Unassembled WGS sequence"/>
</dbReference>
<keyword evidence="4" id="KW-1185">Reference proteome</keyword>